<dbReference type="InterPro" id="IPR051083">
    <property type="entry name" value="GrpII_Intron_Splice-Mob/Def"/>
</dbReference>
<dbReference type="InterPro" id="IPR000477">
    <property type="entry name" value="RT_dom"/>
</dbReference>
<gene>
    <name evidence="3" type="ORF">K3166_07175</name>
</gene>
<evidence type="ECO:0000259" key="2">
    <source>
        <dbReference type="PROSITE" id="PS50878"/>
    </source>
</evidence>
<dbReference type="Proteomes" id="UP000824280">
    <property type="component" value="Chromosome"/>
</dbReference>
<dbReference type="PANTHER" id="PTHR34047:SF8">
    <property type="entry name" value="PROTEIN YKFC"/>
    <property type="match status" value="1"/>
</dbReference>
<comment type="similarity">
    <text evidence="1">Belongs to the bacterial reverse transcriptase family.</text>
</comment>
<name>A0ABX8ZEA0_9SPHN</name>
<accession>A0ABX8ZEA0</accession>
<protein>
    <recommendedName>
        <fullName evidence="2">Reverse transcriptase domain-containing protein</fullName>
    </recommendedName>
</protein>
<dbReference type="PANTHER" id="PTHR34047">
    <property type="entry name" value="NUCLEAR INTRON MATURASE 1, MITOCHONDRIAL-RELATED"/>
    <property type="match status" value="1"/>
</dbReference>
<evidence type="ECO:0000313" key="3">
    <source>
        <dbReference type="EMBL" id="QZD86068.1"/>
    </source>
</evidence>
<evidence type="ECO:0000256" key="1">
    <source>
        <dbReference type="ARBA" id="ARBA00034120"/>
    </source>
</evidence>
<dbReference type="SUPFAM" id="SSF56672">
    <property type="entry name" value="DNA/RNA polymerases"/>
    <property type="match status" value="1"/>
</dbReference>
<dbReference type="RefSeq" id="WP_221421619.1">
    <property type="nucleotide sequence ID" value="NZ_CP081297.1"/>
</dbReference>
<keyword evidence="4" id="KW-1185">Reference proteome</keyword>
<dbReference type="InterPro" id="IPR043502">
    <property type="entry name" value="DNA/RNA_pol_sf"/>
</dbReference>
<dbReference type="PROSITE" id="PS50878">
    <property type="entry name" value="RT_POL"/>
    <property type="match status" value="1"/>
</dbReference>
<reference evidence="3 4" key="1">
    <citation type="submission" date="2021-08" db="EMBL/GenBank/DDBJ databases">
        <title>Comparative Genomics Analysis of the Genus Qipengyuania Reveals Extensive Genetic Diversity and Metabolic Versatility, Including the Description of Fifteen Novel Species.</title>
        <authorList>
            <person name="Liu Y."/>
        </authorList>
    </citation>
    <scope>NUCLEOTIDE SEQUENCE [LARGE SCALE GENOMIC DNA]</scope>
    <source>
        <strain evidence="3 4">1XM2-8</strain>
    </source>
</reference>
<dbReference type="EMBL" id="CP081297">
    <property type="protein sequence ID" value="QZD86068.1"/>
    <property type="molecule type" value="Genomic_DNA"/>
</dbReference>
<evidence type="ECO:0000313" key="4">
    <source>
        <dbReference type="Proteomes" id="UP000824280"/>
    </source>
</evidence>
<organism evidence="3 4">
    <name type="scientific">Qipengyuania psychrotolerans</name>
    <dbReference type="NCBI Taxonomy" id="2867238"/>
    <lineage>
        <taxon>Bacteria</taxon>
        <taxon>Pseudomonadati</taxon>
        <taxon>Pseudomonadota</taxon>
        <taxon>Alphaproteobacteria</taxon>
        <taxon>Sphingomonadales</taxon>
        <taxon>Erythrobacteraceae</taxon>
        <taxon>Qipengyuania</taxon>
    </lineage>
</organism>
<proteinExistence type="inferred from homology"/>
<sequence length="453" mass="51866">MATVLTFEDLIDFPVERSPEQHFETDHLRRLFVEKIAKSRATGKDGIRVGIFEDNLTENVEIIRRKVLGGRYAFTAYKERLLLKGVGKAPRQICIPTVRDRLVLRAVCQILHSAIPQSTGFSPHAVVDRVATQLRLCPLNSSFIRIDVKEFFPSIRHDLLAAELARFGLDEMTRELCMNAVACRIGSAEQPESRGIAQGLSISGALACIYLLRFDDRQTRRFHQYFRYVDDILMISPAAEAQARLNSMRRSLGRLGLAIHPVGTSGKTEISDIADGVDYLGYHIQREIISVRESSFRRMFNNLLKVITDYRYRGDVERLIFRLNLKITGCIADAKRRGWMMFFSRTENLKQLAHLDSFVQNQLNRVGLPAEHRSRIKRFIKSYHEICFNLDQTDYIPKFDEYDLNAKAEVVAILMGRPLEEVQAFEADSIERNFSRLVGQEVHDLENDVGNPS</sequence>
<dbReference type="Pfam" id="PF00078">
    <property type="entry name" value="RVT_1"/>
    <property type="match status" value="1"/>
</dbReference>
<feature type="domain" description="Reverse transcriptase" evidence="2">
    <location>
        <begin position="63"/>
        <end position="284"/>
    </location>
</feature>